<evidence type="ECO:0000256" key="6">
    <source>
        <dbReference type="ARBA" id="ARBA00023098"/>
    </source>
</evidence>
<comment type="function">
    <text evidence="9">Catalyzes the condensation reaction of fatty acid synthesis by the addition to an acyl acceptor of two carbons from malonyl-ACP. Catalyzes the first condensation reaction which initiates fatty acid synthesis and may therefore play a role in governing the total rate of fatty acid production. Possesses both acetoacetyl-ACP synthase and acetyl transacylase activities. Its substrate specificity determines the biosynthesis of branched-chain and/or straight-chain of fatty acids.</text>
</comment>
<evidence type="ECO:0000256" key="5">
    <source>
        <dbReference type="ARBA" id="ARBA00022832"/>
    </source>
</evidence>
<evidence type="ECO:0000256" key="4">
    <source>
        <dbReference type="ARBA" id="ARBA00022679"/>
    </source>
</evidence>
<dbReference type="Proteomes" id="UP001595645">
    <property type="component" value="Unassembled WGS sequence"/>
</dbReference>
<dbReference type="PANTHER" id="PTHR34069">
    <property type="entry name" value="3-OXOACYL-[ACYL-CARRIER-PROTEIN] SYNTHASE 3"/>
    <property type="match status" value="1"/>
</dbReference>
<comment type="similarity">
    <text evidence="1 9">Belongs to the thiolase-like superfamily. FabH family.</text>
</comment>
<evidence type="ECO:0000313" key="13">
    <source>
        <dbReference type="Proteomes" id="UP001595645"/>
    </source>
</evidence>
<evidence type="ECO:0000256" key="2">
    <source>
        <dbReference type="ARBA" id="ARBA00022490"/>
    </source>
</evidence>
<keyword evidence="13" id="KW-1185">Reference proteome</keyword>
<sequence length="338" mass="34598">MTVRACVLAGVGAWLPPDLVTNADLADRLDTSDDWIRRRTGIRQRHVASIGVAASDLAVKAGSRALRSAEVSQVDAVVLTTSTPDRPLPATAPVVAARLGLGTVPAFDVSAVCSGFLYGLFVASGIVAAGNVDRVLLVATEVYSSIVDPLDRSTAVIFGDGAAAVVLRAGTAGEHGALGPIMLGADGESGDLIQIPAGGSRQRTPKAPGDGYFQMAGNEVFRHAVLRMSEVSRQALAAAGWQSADVERLVAHQANARIIGALGDELGLSPDRVLSNIETAGNTGSASIPLLLAQAAADGRLTTGQRVLLTAFGGGLAWGAATLTWPGVVALHPSEHPE</sequence>
<accession>A0ABV7P484</accession>
<keyword evidence="2 9" id="KW-0963">Cytoplasm</keyword>
<keyword evidence="9" id="KW-0511">Multifunctional enzyme</keyword>
<comment type="pathway">
    <text evidence="9">Lipid metabolism; fatty acid biosynthesis.</text>
</comment>
<dbReference type="SUPFAM" id="SSF53901">
    <property type="entry name" value="Thiolase-like"/>
    <property type="match status" value="1"/>
</dbReference>
<evidence type="ECO:0000259" key="10">
    <source>
        <dbReference type="Pfam" id="PF08541"/>
    </source>
</evidence>
<feature type="active site" evidence="9">
    <location>
        <position position="113"/>
    </location>
</feature>
<dbReference type="EC" id="2.3.1.180" evidence="9"/>
<comment type="catalytic activity">
    <reaction evidence="9">
        <text>malonyl-[ACP] + acetyl-CoA + H(+) = 3-oxobutanoyl-[ACP] + CO2 + CoA</text>
        <dbReference type="Rhea" id="RHEA:12080"/>
        <dbReference type="Rhea" id="RHEA-COMP:9623"/>
        <dbReference type="Rhea" id="RHEA-COMP:9625"/>
        <dbReference type="ChEBI" id="CHEBI:15378"/>
        <dbReference type="ChEBI" id="CHEBI:16526"/>
        <dbReference type="ChEBI" id="CHEBI:57287"/>
        <dbReference type="ChEBI" id="CHEBI:57288"/>
        <dbReference type="ChEBI" id="CHEBI:78449"/>
        <dbReference type="ChEBI" id="CHEBI:78450"/>
        <dbReference type="EC" id="2.3.1.180"/>
    </reaction>
</comment>
<dbReference type="EMBL" id="JBHRWK010000038">
    <property type="protein sequence ID" value="MFC3452572.1"/>
    <property type="molecule type" value="Genomic_DNA"/>
</dbReference>
<dbReference type="HAMAP" id="MF_01815">
    <property type="entry name" value="FabH"/>
    <property type="match status" value="1"/>
</dbReference>
<feature type="domain" description="Beta-ketoacyl-[acyl-carrier-protein] synthase III N-terminal" evidence="11">
    <location>
        <begin position="107"/>
        <end position="187"/>
    </location>
</feature>
<dbReference type="GO" id="GO:0033818">
    <property type="term" value="F:beta-ketoacyl-acyl-carrier-protein synthase III activity"/>
    <property type="evidence" value="ECO:0007669"/>
    <property type="project" value="UniProtKB-EC"/>
</dbReference>
<keyword evidence="4 9" id="KW-0808">Transferase</keyword>
<reference evidence="13" key="1">
    <citation type="journal article" date="2019" name="Int. J. Syst. Evol. Microbiol.">
        <title>The Global Catalogue of Microorganisms (GCM) 10K type strain sequencing project: providing services to taxonomists for standard genome sequencing and annotation.</title>
        <authorList>
            <consortium name="The Broad Institute Genomics Platform"/>
            <consortium name="The Broad Institute Genome Sequencing Center for Infectious Disease"/>
            <person name="Wu L."/>
            <person name="Ma J."/>
        </authorList>
    </citation>
    <scope>NUCLEOTIDE SEQUENCE [LARGE SCALE GENOMIC DNA]</scope>
    <source>
        <strain evidence="13">CGMCC 4.7676</strain>
    </source>
</reference>
<keyword evidence="5 9" id="KW-0276">Fatty acid metabolism</keyword>
<name>A0ABV7P484_9PSEU</name>
<dbReference type="PANTHER" id="PTHR34069:SF2">
    <property type="entry name" value="BETA-KETOACYL-[ACYL-CARRIER-PROTEIN] SYNTHASE III"/>
    <property type="match status" value="1"/>
</dbReference>
<comment type="subcellular location">
    <subcellularLocation>
        <location evidence="9">Cytoplasm</location>
    </subcellularLocation>
</comment>
<evidence type="ECO:0000256" key="3">
    <source>
        <dbReference type="ARBA" id="ARBA00022516"/>
    </source>
</evidence>
<comment type="caution">
    <text evidence="12">The sequence shown here is derived from an EMBL/GenBank/DDBJ whole genome shotgun (WGS) entry which is preliminary data.</text>
</comment>
<feature type="active site" evidence="9">
    <location>
        <position position="282"/>
    </location>
</feature>
<keyword evidence="8 9" id="KW-0012">Acyltransferase</keyword>
<evidence type="ECO:0000259" key="11">
    <source>
        <dbReference type="Pfam" id="PF08545"/>
    </source>
</evidence>
<feature type="region of interest" description="ACP-binding" evidence="9">
    <location>
        <begin position="253"/>
        <end position="257"/>
    </location>
</feature>
<evidence type="ECO:0000313" key="12">
    <source>
        <dbReference type="EMBL" id="MFC3452572.1"/>
    </source>
</evidence>
<dbReference type="InterPro" id="IPR013751">
    <property type="entry name" value="ACP_syn_III_N"/>
</dbReference>
<dbReference type="RefSeq" id="WP_378241348.1">
    <property type="nucleotide sequence ID" value="NZ_JBHRWK010000038.1"/>
</dbReference>
<evidence type="ECO:0000256" key="8">
    <source>
        <dbReference type="ARBA" id="ARBA00023315"/>
    </source>
</evidence>
<keyword evidence="3 9" id="KW-0444">Lipid biosynthesis</keyword>
<comment type="domain">
    <text evidence="9">The last Arg residue of the ACP-binding site is essential for the weak association between ACP/AcpP and FabH.</text>
</comment>
<dbReference type="Gene3D" id="3.40.47.10">
    <property type="match status" value="1"/>
</dbReference>
<dbReference type="Pfam" id="PF08545">
    <property type="entry name" value="ACP_syn_III"/>
    <property type="match status" value="1"/>
</dbReference>
<evidence type="ECO:0000256" key="9">
    <source>
        <dbReference type="HAMAP-Rule" id="MF_01815"/>
    </source>
</evidence>
<proteinExistence type="inferred from homology"/>
<gene>
    <name evidence="9" type="primary">fabH</name>
    <name evidence="12" type="ORF">ACFOSH_24300</name>
</gene>
<dbReference type="NCBIfam" id="NF006829">
    <property type="entry name" value="PRK09352.1"/>
    <property type="match status" value="1"/>
</dbReference>
<evidence type="ECO:0000256" key="7">
    <source>
        <dbReference type="ARBA" id="ARBA00023160"/>
    </source>
</evidence>
<evidence type="ECO:0000256" key="1">
    <source>
        <dbReference type="ARBA" id="ARBA00008642"/>
    </source>
</evidence>
<dbReference type="InterPro" id="IPR016039">
    <property type="entry name" value="Thiolase-like"/>
</dbReference>
<dbReference type="InterPro" id="IPR013747">
    <property type="entry name" value="ACP_syn_III_C"/>
</dbReference>
<dbReference type="InterPro" id="IPR004655">
    <property type="entry name" value="FabH"/>
</dbReference>
<feature type="domain" description="Beta-ketoacyl-[acyl-carrier-protein] synthase III C-terminal" evidence="10">
    <location>
        <begin position="236"/>
        <end position="325"/>
    </location>
</feature>
<protein>
    <recommendedName>
        <fullName evidence="9">Beta-ketoacyl-[acyl-carrier-protein] synthase III</fullName>
        <shortName evidence="9">Beta-ketoacyl-ACP synthase III</shortName>
        <shortName evidence="9">KAS III</shortName>
        <ecNumber evidence="9">2.3.1.180</ecNumber>
    </recommendedName>
    <alternativeName>
        <fullName evidence="9">3-oxoacyl-[acyl-carrier-protein] synthase 3</fullName>
    </alternativeName>
    <alternativeName>
        <fullName evidence="9">3-oxoacyl-[acyl-carrier-protein] synthase III</fullName>
    </alternativeName>
</protein>
<organism evidence="12 13">
    <name type="scientific">Amycolatopsis speibonae</name>
    <dbReference type="NCBI Taxonomy" id="1450224"/>
    <lineage>
        <taxon>Bacteria</taxon>
        <taxon>Bacillati</taxon>
        <taxon>Actinomycetota</taxon>
        <taxon>Actinomycetes</taxon>
        <taxon>Pseudonocardiales</taxon>
        <taxon>Pseudonocardiaceae</taxon>
        <taxon>Amycolatopsis</taxon>
    </lineage>
</organism>
<dbReference type="CDD" id="cd00830">
    <property type="entry name" value="KAS_III"/>
    <property type="match status" value="1"/>
</dbReference>
<keyword evidence="7 9" id="KW-0275">Fatty acid biosynthesis</keyword>
<feature type="active site" evidence="9">
    <location>
        <position position="252"/>
    </location>
</feature>
<comment type="subunit">
    <text evidence="9">Homodimer.</text>
</comment>
<keyword evidence="6 9" id="KW-0443">Lipid metabolism</keyword>
<dbReference type="NCBIfam" id="TIGR00747">
    <property type="entry name" value="fabH"/>
    <property type="match status" value="1"/>
</dbReference>
<dbReference type="Pfam" id="PF08541">
    <property type="entry name" value="ACP_syn_III_C"/>
    <property type="match status" value="1"/>
</dbReference>